<keyword evidence="3" id="KW-0805">Transcription regulation</keyword>
<keyword evidence="4" id="KW-0238">DNA-binding</keyword>
<dbReference type="GO" id="GO:0001228">
    <property type="term" value="F:DNA-binding transcription activator activity, RNA polymerase II-specific"/>
    <property type="evidence" value="ECO:0007669"/>
    <property type="project" value="TreeGrafter"/>
</dbReference>
<reference evidence="8" key="2">
    <citation type="submission" date="2023-05" db="EMBL/GenBank/DDBJ databases">
        <authorList>
            <consortium name="Lawrence Berkeley National Laboratory"/>
            <person name="Steindorff A."/>
            <person name="Hensen N."/>
            <person name="Bonometti L."/>
            <person name="Westerberg I."/>
            <person name="Brannstrom I.O."/>
            <person name="Guillou S."/>
            <person name="Cros-Aarteil S."/>
            <person name="Calhoun S."/>
            <person name="Haridas S."/>
            <person name="Kuo A."/>
            <person name="Mondo S."/>
            <person name="Pangilinan J."/>
            <person name="Riley R."/>
            <person name="Labutti K."/>
            <person name="Andreopoulos B."/>
            <person name="Lipzen A."/>
            <person name="Chen C."/>
            <person name="Yanf M."/>
            <person name="Daum C."/>
            <person name="Ng V."/>
            <person name="Clum A."/>
            <person name="Ohm R."/>
            <person name="Martin F."/>
            <person name="Silar P."/>
            <person name="Natvig D."/>
            <person name="Lalanne C."/>
            <person name="Gautier V."/>
            <person name="Ament-Velasquez S.L."/>
            <person name="Kruys A."/>
            <person name="Hutchinson M.I."/>
            <person name="Powell A.J."/>
            <person name="Barry K."/>
            <person name="Miller A.N."/>
            <person name="Grigoriev I.V."/>
            <person name="Debuchy R."/>
            <person name="Gladieux P."/>
            <person name="Thoren M.H."/>
            <person name="Johannesson H."/>
        </authorList>
    </citation>
    <scope>NUCLEOTIDE SEQUENCE</scope>
    <source>
        <strain evidence="8">CBS 990.96</strain>
    </source>
</reference>
<dbReference type="SMART" id="SM00906">
    <property type="entry name" value="Fungal_trans"/>
    <property type="match status" value="1"/>
</dbReference>
<accession>A0AAN7H5C6</accession>
<evidence type="ECO:0000256" key="3">
    <source>
        <dbReference type="ARBA" id="ARBA00023015"/>
    </source>
</evidence>
<dbReference type="CDD" id="cd12148">
    <property type="entry name" value="fungal_TF_MHR"/>
    <property type="match status" value="1"/>
</dbReference>
<dbReference type="SUPFAM" id="SSF57701">
    <property type="entry name" value="Zn2/Cys6 DNA-binding domain"/>
    <property type="match status" value="1"/>
</dbReference>
<dbReference type="PANTHER" id="PTHR31944">
    <property type="entry name" value="HEME-RESPONSIVE ZINC FINGER TRANSCRIPTION FACTOR HAP1"/>
    <property type="match status" value="1"/>
</dbReference>
<dbReference type="Proteomes" id="UP001301958">
    <property type="component" value="Unassembled WGS sequence"/>
</dbReference>
<dbReference type="AlphaFoldDB" id="A0AAN7H5C6"/>
<evidence type="ECO:0000256" key="6">
    <source>
        <dbReference type="ARBA" id="ARBA00023242"/>
    </source>
</evidence>
<keyword evidence="9" id="KW-1185">Reference proteome</keyword>
<dbReference type="CDD" id="cd00067">
    <property type="entry name" value="GAL4"/>
    <property type="match status" value="1"/>
</dbReference>
<dbReference type="InterPro" id="IPR036864">
    <property type="entry name" value="Zn2-C6_fun-type_DNA-bd_sf"/>
</dbReference>
<dbReference type="PANTHER" id="PTHR31944:SF131">
    <property type="entry name" value="HEME-RESPONSIVE ZINC FINGER TRANSCRIPTION FACTOR HAP1"/>
    <property type="match status" value="1"/>
</dbReference>
<dbReference type="InterPro" id="IPR007219">
    <property type="entry name" value="XnlR_reg_dom"/>
</dbReference>
<keyword evidence="2" id="KW-0862">Zinc</keyword>
<gene>
    <name evidence="8" type="ORF">QBC38DRAFT_168728</name>
</gene>
<proteinExistence type="predicted"/>
<organism evidence="8 9">
    <name type="scientific">Podospora fimiseda</name>
    <dbReference type="NCBI Taxonomy" id="252190"/>
    <lineage>
        <taxon>Eukaryota</taxon>
        <taxon>Fungi</taxon>
        <taxon>Dikarya</taxon>
        <taxon>Ascomycota</taxon>
        <taxon>Pezizomycotina</taxon>
        <taxon>Sordariomycetes</taxon>
        <taxon>Sordariomycetidae</taxon>
        <taxon>Sordariales</taxon>
        <taxon>Podosporaceae</taxon>
        <taxon>Podospora</taxon>
    </lineage>
</organism>
<evidence type="ECO:0000256" key="2">
    <source>
        <dbReference type="ARBA" id="ARBA00022833"/>
    </source>
</evidence>
<dbReference type="GO" id="GO:0008270">
    <property type="term" value="F:zinc ion binding"/>
    <property type="evidence" value="ECO:0007669"/>
    <property type="project" value="InterPro"/>
</dbReference>
<dbReference type="Pfam" id="PF00172">
    <property type="entry name" value="Zn_clus"/>
    <property type="match status" value="1"/>
</dbReference>
<keyword evidence="5" id="KW-0804">Transcription</keyword>
<evidence type="ECO:0000259" key="7">
    <source>
        <dbReference type="PROSITE" id="PS50048"/>
    </source>
</evidence>
<evidence type="ECO:0000256" key="1">
    <source>
        <dbReference type="ARBA" id="ARBA00022723"/>
    </source>
</evidence>
<dbReference type="Gene3D" id="4.10.240.10">
    <property type="entry name" value="Zn(2)-C6 fungal-type DNA-binding domain"/>
    <property type="match status" value="1"/>
</dbReference>
<protein>
    <submittedName>
        <fullName evidence="8">Acetamidase regulatory protein</fullName>
    </submittedName>
</protein>
<keyword evidence="1" id="KW-0479">Metal-binding</keyword>
<name>A0AAN7H5C6_9PEZI</name>
<evidence type="ECO:0000313" key="8">
    <source>
        <dbReference type="EMBL" id="KAK4228109.1"/>
    </source>
</evidence>
<dbReference type="GO" id="GO:0006351">
    <property type="term" value="P:DNA-templated transcription"/>
    <property type="evidence" value="ECO:0007669"/>
    <property type="project" value="InterPro"/>
</dbReference>
<reference evidence="8" key="1">
    <citation type="journal article" date="2023" name="Mol. Phylogenet. Evol.">
        <title>Genome-scale phylogeny and comparative genomics of the fungal order Sordariales.</title>
        <authorList>
            <person name="Hensen N."/>
            <person name="Bonometti L."/>
            <person name="Westerberg I."/>
            <person name="Brannstrom I.O."/>
            <person name="Guillou S."/>
            <person name="Cros-Aarteil S."/>
            <person name="Calhoun S."/>
            <person name="Haridas S."/>
            <person name="Kuo A."/>
            <person name="Mondo S."/>
            <person name="Pangilinan J."/>
            <person name="Riley R."/>
            <person name="LaButti K."/>
            <person name="Andreopoulos B."/>
            <person name="Lipzen A."/>
            <person name="Chen C."/>
            <person name="Yan M."/>
            <person name="Daum C."/>
            <person name="Ng V."/>
            <person name="Clum A."/>
            <person name="Steindorff A."/>
            <person name="Ohm R.A."/>
            <person name="Martin F."/>
            <person name="Silar P."/>
            <person name="Natvig D.O."/>
            <person name="Lalanne C."/>
            <person name="Gautier V."/>
            <person name="Ament-Velasquez S.L."/>
            <person name="Kruys A."/>
            <person name="Hutchinson M.I."/>
            <person name="Powell A.J."/>
            <person name="Barry K."/>
            <person name="Miller A.N."/>
            <person name="Grigoriev I.V."/>
            <person name="Debuchy R."/>
            <person name="Gladieux P."/>
            <person name="Hiltunen Thoren M."/>
            <person name="Johannesson H."/>
        </authorList>
    </citation>
    <scope>NUCLEOTIDE SEQUENCE</scope>
    <source>
        <strain evidence="8">CBS 990.96</strain>
    </source>
</reference>
<dbReference type="InterPro" id="IPR001138">
    <property type="entry name" value="Zn2Cys6_DnaBD"/>
</dbReference>
<dbReference type="SMART" id="SM00066">
    <property type="entry name" value="GAL4"/>
    <property type="match status" value="1"/>
</dbReference>
<keyword evidence="6" id="KW-0539">Nucleus</keyword>
<dbReference type="Pfam" id="PF04082">
    <property type="entry name" value="Fungal_trans"/>
    <property type="match status" value="1"/>
</dbReference>
<dbReference type="EMBL" id="MU865323">
    <property type="protein sequence ID" value="KAK4228109.1"/>
    <property type="molecule type" value="Genomic_DNA"/>
</dbReference>
<dbReference type="GO" id="GO:0005634">
    <property type="term" value="C:nucleus"/>
    <property type="evidence" value="ECO:0007669"/>
    <property type="project" value="TreeGrafter"/>
</dbReference>
<comment type="caution">
    <text evidence="8">The sequence shown here is derived from an EMBL/GenBank/DDBJ whole genome shotgun (WGS) entry which is preliminary data.</text>
</comment>
<feature type="domain" description="Zn(2)-C6 fungal-type" evidence="7">
    <location>
        <begin position="14"/>
        <end position="44"/>
    </location>
</feature>
<dbReference type="PROSITE" id="PS50048">
    <property type="entry name" value="ZN2_CY6_FUNGAL_2"/>
    <property type="match status" value="1"/>
</dbReference>
<sequence>METEPKRRRRPPVSCILCRQRKIRCNRQLPCQNCIRSKNAECAYKDAPKGNQPRHPTVQSDQEQLTEIQNNLVFRQNDSIPLVTTRSTPTPHLDTESAFAGSIHFQTENLQTSNTPQAVTRRVSHKTRLFGQSHWINTVSLCRDMFDAVEPHMRDESSNFYQGLQRCKKLAKVIKQHRAPSWPCLPTSELPPKNISDQLVECYLQTIESIYRILHIPTFKNDYETLWSSPTATPDSSFLIQVKLVLAIGATTHDTTFSLKSQAIQWVYEGQTWLSAPEFKHHLGIPSIQSTCLLMFAREATGVGEDLIWASMGSLLRTAMYIGLHRDPSNLPATTSLLTKEIRRRLWNTILELSLHSSMISGGAPLIDLNTFDTNPPGNYDDEDLLTPEVSSPPKEDKFTQTTIPITLNKTFPQRLSIAKFLNDITSTLSSNTYPQTLLLDSDLKSSFKSLTQTLLTLNPSSYLTHSLTLLHTHYFLSLHTPFFSASLTEPQFTYSRKISVESSLRLWKTSSFSPLLSRQITNSSGFFRTAGIQAFIIIATEIMALVKEDTLFTERKDLFDVLEEAREWTWKCIEEGGETNIKGYLTVEMVCAQVKGVMNMNGKEEGDIKGGKDM</sequence>
<evidence type="ECO:0000256" key="4">
    <source>
        <dbReference type="ARBA" id="ARBA00023125"/>
    </source>
</evidence>
<evidence type="ECO:0000256" key="5">
    <source>
        <dbReference type="ARBA" id="ARBA00023163"/>
    </source>
</evidence>
<dbReference type="GO" id="GO:0000978">
    <property type="term" value="F:RNA polymerase II cis-regulatory region sequence-specific DNA binding"/>
    <property type="evidence" value="ECO:0007669"/>
    <property type="project" value="TreeGrafter"/>
</dbReference>
<evidence type="ECO:0000313" key="9">
    <source>
        <dbReference type="Proteomes" id="UP001301958"/>
    </source>
</evidence>
<dbReference type="PROSITE" id="PS00463">
    <property type="entry name" value="ZN2_CY6_FUNGAL_1"/>
    <property type="match status" value="1"/>
</dbReference>
<dbReference type="InterPro" id="IPR051430">
    <property type="entry name" value="Fungal_TF_Env_Response"/>
</dbReference>